<proteinExistence type="inferred from homology"/>
<sequence>MAPEYARLPTSNSSSSLTSTTIASSSSKKPSTLCIIFPLLALTALVSSVLTAYSPSLVAHLAKQQQQQQPQSTSSPIPPYATSVSATTSSQPSWKRIASDTNWRNSAAYRTAYASCPLLDTQDKCEQARYDRLLAWEWTTNNANDDGLLRDDDDLLAPPGGRTRRRRPRDVVEKCLAGRTLGFSGDSLSRQSFHSLACLLHADGATLSISKSGSLDVVRASFVNTSSAPVTLLWTGDSLNPYLLAYTGSRPEPTINYTTLHPTLTELISANLDYLVLNTGLWVDASSFRSRVQDFYQAYTQIIRSALALLLPQLESQHAKLIFRTSPVRHFQNGDYSSDGSCPDLVPNFNASAITYFGGFAETLQNEKLKEILAATPGVSMLDAAEIAFARADAHRSETDCSHYCLPGVPDFWNEVLLQSIWDTCEKSDE</sequence>
<name>A0AAD5THH7_9FUNG</name>
<dbReference type="PANTHER" id="PTHR32285:SF48">
    <property type="entry name" value="PROTEIN TRICHOME BIREFRINGENCE-LIKE 19"/>
    <property type="match status" value="1"/>
</dbReference>
<organism evidence="4 5">
    <name type="scientific">Geranomyces variabilis</name>
    <dbReference type="NCBI Taxonomy" id="109894"/>
    <lineage>
        <taxon>Eukaryota</taxon>
        <taxon>Fungi</taxon>
        <taxon>Fungi incertae sedis</taxon>
        <taxon>Chytridiomycota</taxon>
        <taxon>Chytridiomycota incertae sedis</taxon>
        <taxon>Chytridiomycetes</taxon>
        <taxon>Spizellomycetales</taxon>
        <taxon>Powellomycetaceae</taxon>
        <taxon>Geranomyces</taxon>
    </lineage>
</organism>
<accession>A0AAD5THH7</accession>
<dbReference type="Proteomes" id="UP001212152">
    <property type="component" value="Unassembled WGS sequence"/>
</dbReference>
<feature type="compositionally biased region" description="Low complexity" evidence="2">
    <location>
        <begin position="10"/>
        <end position="25"/>
    </location>
</feature>
<protein>
    <recommendedName>
        <fullName evidence="3">Trichome birefringence-like C-terminal domain-containing protein</fullName>
    </recommendedName>
</protein>
<feature type="region of interest" description="Disordered" evidence="2">
    <location>
        <begin position="1"/>
        <end position="25"/>
    </location>
</feature>
<comment type="caution">
    <text evidence="4">The sequence shown here is derived from an EMBL/GenBank/DDBJ whole genome shotgun (WGS) entry which is preliminary data.</text>
</comment>
<evidence type="ECO:0000313" key="5">
    <source>
        <dbReference type="Proteomes" id="UP001212152"/>
    </source>
</evidence>
<dbReference type="GO" id="GO:0005794">
    <property type="term" value="C:Golgi apparatus"/>
    <property type="evidence" value="ECO:0007669"/>
    <property type="project" value="TreeGrafter"/>
</dbReference>
<dbReference type="AlphaFoldDB" id="A0AAD5THH7"/>
<comment type="similarity">
    <text evidence="1">Belongs to the PC-esterase family. TBL subfamily.</text>
</comment>
<dbReference type="EMBL" id="JADGJQ010000039">
    <property type="protein sequence ID" value="KAJ3176636.1"/>
    <property type="molecule type" value="Genomic_DNA"/>
</dbReference>
<dbReference type="Pfam" id="PF13839">
    <property type="entry name" value="PC-Esterase"/>
    <property type="match status" value="1"/>
</dbReference>
<reference evidence="4" key="1">
    <citation type="submission" date="2020-05" db="EMBL/GenBank/DDBJ databases">
        <title>Phylogenomic resolution of chytrid fungi.</title>
        <authorList>
            <person name="Stajich J.E."/>
            <person name="Amses K."/>
            <person name="Simmons R."/>
            <person name="Seto K."/>
            <person name="Myers J."/>
            <person name="Bonds A."/>
            <person name="Quandt C.A."/>
            <person name="Barry K."/>
            <person name="Liu P."/>
            <person name="Grigoriev I."/>
            <person name="Longcore J.E."/>
            <person name="James T.Y."/>
        </authorList>
    </citation>
    <scope>NUCLEOTIDE SEQUENCE</scope>
    <source>
        <strain evidence="4">JEL0379</strain>
    </source>
</reference>
<evidence type="ECO:0000256" key="1">
    <source>
        <dbReference type="ARBA" id="ARBA00007727"/>
    </source>
</evidence>
<dbReference type="GO" id="GO:0016413">
    <property type="term" value="F:O-acetyltransferase activity"/>
    <property type="evidence" value="ECO:0007669"/>
    <property type="project" value="InterPro"/>
</dbReference>
<feature type="domain" description="Trichome birefringence-like C-terminal" evidence="3">
    <location>
        <begin position="176"/>
        <end position="419"/>
    </location>
</feature>
<evidence type="ECO:0000259" key="3">
    <source>
        <dbReference type="Pfam" id="PF13839"/>
    </source>
</evidence>
<dbReference type="PANTHER" id="PTHR32285">
    <property type="entry name" value="PROTEIN TRICHOME BIREFRINGENCE-LIKE 9-RELATED"/>
    <property type="match status" value="1"/>
</dbReference>
<evidence type="ECO:0000313" key="4">
    <source>
        <dbReference type="EMBL" id="KAJ3176636.1"/>
    </source>
</evidence>
<keyword evidence="5" id="KW-1185">Reference proteome</keyword>
<dbReference type="InterPro" id="IPR029962">
    <property type="entry name" value="TBL"/>
</dbReference>
<gene>
    <name evidence="4" type="ORF">HDU87_004964</name>
</gene>
<evidence type="ECO:0000256" key="2">
    <source>
        <dbReference type="SAM" id="MobiDB-lite"/>
    </source>
</evidence>
<dbReference type="InterPro" id="IPR026057">
    <property type="entry name" value="TBL_C"/>
</dbReference>
<feature type="region of interest" description="Disordered" evidence="2">
    <location>
        <begin position="67"/>
        <end position="87"/>
    </location>
</feature>